<dbReference type="EMBL" id="VEPZ02001331">
    <property type="protein sequence ID" value="KAE8679083.1"/>
    <property type="molecule type" value="Genomic_DNA"/>
</dbReference>
<feature type="region of interest" description="Disordered" evidence="5">
    <location>
        <begin position="28"/>
        <end position="50"/>
    </location>
</feature>
<evidence type="ECO:0000259" key="6">
    <source>
        <dbReference type="PROSITE" id="PS50016"/>
    </source>
</evidence>
<feature type="compositionally biased region" description="Basic residues" evidence="5">
    <location>
        <begin position="124"/>
        <end position="137"/>
    </location>
</feature>
<keyword evidence="1" id="KW-0479">Metal-binding</keyword>
<evidence type="ECO:0000256" key="1">
    <source>
        <dbReference type="ARBA" id="ARBA00022723"/>
    </source>
</evidence>
<feature type="compositionally biased region" description="Polar residues" evidence="5">
    <location>
        <begin position="31"/>
        <end position="50"/>
    </location>
</feature>
<evidence type="ECO:0000256" key="2">
    <source>
        <dbReference type="ARBA" id="ARBA00022771"/>
    </source>
</evidence>
<dbReference type="Pfam" id="PF00628">
    <property type="entry name" value="PHD"/>
    <property type="match status" value="1"/>
</dbReference>
<dbReference type="PANTHER" id="PTHR46508:SF2">
    <property type="entry name" value="INCREASED DNA METHYLATION 1"/>
    <property type="match status" value="1"/>
</dbReference>
<dbReference type="InterPro" id="IPR056511">
    <property type="entry name" value="IDM1_C"/>
</dbReference>
<dbReference type="GO" id="GO:0008270">
    <property type="term" value="F:zinc ion binding"/>
    <property type="evidence" value="ECO:0007669"/>
    <property type="project" value="UniProtKB-KW"/>
</dbReference>
<dbReference type="Gene3D" id="3.30.40.10">
    <property type="entry name" value="Zinc/RING finger domain, C3HC4 (zinc finger)"/>
    <property type="match status" value="1"/>
</dbReference>
<dbReference type="SUPFAM" id="SSF57903">
    <property type="entry name" value="FYVE/PHD zinc finger"/>
    <property type="match status" value="1"/>
</dbReference>
<dbReference type="InterPro" id="IPR019787">
    <property type="entry name" value="Znf_PHD-finger"/>
</dbReference>
<dbReference type="SUPFAM" id="SSF55729">
    <property type="entry name" value="Acyl-CoA N-acyltransferases (Nat)"/>
    <property type="match status" value="1"/>
</dbReference>
<dbReference type="InterPro" id="IPR016181">
    <property type="entry name" value="Acyl_CoA_acyltransferase"/>
</dbReference>
<evidence type="ECO:0000256" key="3">
    <source>
        <dbReference type="ARBA" id="ARBA00022833"/>
    </source>
</evidence>
<keyword evidence="2 4" id="KW-0863">Zinc-finger</keyword>
<reference evidence="7" key="1">
    <citation type="submission" date="2019-09" db="EMBL/GenBank/DDBJ databases">
        <title>Draft genome information of white flower Hibiscus syriacus.</title>
        <authorList>
            <person name="Kim Y.-M."/>
        </authorList>
    </citation>
    <scope>NUCLEOTIDE SEQUENCE [LARGE SCALE GENOMIC DNA]</scope>
    <source>
        <strain evidence="7">YM2019G1</strain>
    </source>
</reference>
<evidence type="ECO:0000313" key="8">
    <source>
        <dbReference type="Proteomes" id="UP000436088"/>
    </source>
</evidence>
<protein>
    <submittedName>
        <fullName evidence="7">Acyl-CoA N-acyltransferase with RING/FYVE/PHD-type zinc finger protein, putative isoform 2</fullName>
    </submittedName>
</protein>
<sequence>MLVDHITPNDQPCSFKCIDHVASGDDMLQGLESTSPHQDSNTISPSSGKQMSLCDVEIPNEVPGDVSVDSLEEKNKKSAALNAGNVGNLPQHLQDDHSNYPTDSLIQYGDDKDQFKKSRLKPPKVRAQTKLKRKRGRPMSLPRGKGNGGKHITEIKLYNVGSKTVLSWLILAGVISLNDVIQYRNPKDDVIIKDATSMVCRVQDQKNGIQKVEVVENDDSCGLGGDGGELICCDNCPSTFHLACLSVQELPEGDWYCSNCTCWKCGNFVNDEEASSLFGAFKCSQCEHKYHKECLNDESLSKEKVSNSWLCGESCAELYSGLSSRLGMINHLFDGFSWTLLKCIHEDKKVYSPLRLALKAECNSKLAVALSIMEECFQSMVDPRTGRYDTPTLVQLGCHPVLRHVLHCLSDFARLDFFGFYTLVLEKDDMLISVACIRIHGVTVAEMPLTATCANYSRQGMCRRLMNVIEGLLISFKVEKLVITAVPNLVETWTNAFGFTPVDDDERKMPTKINLMVFPGTILLKKTLYQESTDLVIHPVVDLSVNEANAKTETEIISTQWESQSMTIIVARTSCKTGLELGHVKKPNWTALTVTMKPVPNRKRSLSSNE</sequence>
<comment type="caution">
    <text evidence="7">The sequence shown here is derived from an EMBL/GenBank/DDBJ whole genome shotgun (WGS) entry which is preliminary data.</text>
</comment>
<keyword evidence="8" id="KW-1185">Reference proteome</keyword>
<evidence type="ECO:0000313" key="7">
    <source>
        <dbReference type="EMBL" id="KAE8679083.1"/>
    </source>
</evidence>
<keyword evidence="3" id="KW-0862">Zinc</keyword>
<proteinExistence type="predicted"/>
<dbReference type="InterPro" id="IPR001965">
    <property type="entry name" value="Znf_PHD"/>
</dbReference>
<dbReference type="Proteomes" id="UP000436088">
    <property type="component" value="Unassembled WGS sequence"/>
</dbReference>
<dbReference type="AlphaFoldDB" id="A0A6A2XTX8"/>
<evidence type="ECO:0000256" key="5">
    <source>
        <dbReference type="SAM" id="MobiDB-lite"/>
    </source>
</evidence>
<dbReference type="GO" id="GO:0016746">
    <property type="term" value="F:acyltransferase activity"/>
    <property type="evidence" value="ECO:0007669"/>
    <property type="project" value="UniProtKB-KW"/>
</dbReference>
<organism evidence="7 8">
    <name type="scientific">Hibiscus syriacus</name>
    <name type="common">Rose of Sharon</name>
    <dbReference type="NCBI Taxonomy" id="106335"/>
    <lineage>
        <taxon>Eukaryota</taxon>
        <taxon>Viridiplantae</taxon>
        <taxon>Streptophyta</taxon>
        <taxon>Embryophyta</taxon>
        <taxon>Tracheophyta</taxon>
        <taxon>Spermatophyta</taxon>
        <taxon>Magnoliopsida</taxon>
        <taxon>eudicotyledons</taxon>
        <taxon>Gunneridae</taxon>
        <taxon>Pentapetalae</taxon>
        <taxon>rosids</taxon>
        <taxon>malvids</taxon>
        <taxon>Malvales</taxon>
        <taxon>Malvaceae</taxon>
        <taxon>Malvoideae</taxon>
        <taxon>Hibiscus</taxon>
    </lineage>
</organism>
<accession>A0A6A2XTX8</accession>
<dbReference type="PROSITE" id="PS50016">
    <property type="entry name" value="ZF_PHD_2"/>
    <property type="match status" value="1"/>
</dbReference>
<name>A0A6A2XTX8_HIBSY</name>
<feature type="region of interest" description="Disordered" evidence="5">
    <location>
        <begin position="124"/>
        <end position="148"/>
    </location>
</feature>
<dbReference type="Pfam" id="PF23209">
    <property type="entry name" value="IDM1_C"/>
    <property type="match status" value="1"/>
</dbReference>
<dbReference type="SMART" id="SM00249">
    <property type="entry name" value="PHD"/>
    <property type="match status" value="1"/>
</dbReference>
<evidence type="ECO:0000256" key="4">
    <source>
        <dbReference type="PROSITE-ProRule" id="PRU00146"/>
    </source>
</evidence>
<dbReference type="InterPro" id="IPR013083">
    <property type="entry name" value="Znf_RING/FYVE/PHD"/>
</dbReference>
<dbReference type="InterPro" id="IPR011011">
    <property type="entry name" value="Znf_FYVE_PHD"/>
</dbReference>
<dbReference type="PANTHER" id="PTHR46508">
    <property type="entry name" value="PHD FINGER FAMILY PROTEIN"/>
    <property type="match status" value="1"/>
</dbReference>
<feature type="domain" description="PHD-type" evidence="6">
    <location>
        <begin position="194"/>
        <end position="263"/>
    </location>
</feature>
<gene>
    <name evidence="7" type="ORF">F3Y22_tig00111402pilonHSYRG00790</name>
</gene>